<dbReference type="PIRSF" id="PIRSF002741">
    <property type="entry name" value="MppA"/>
    <property type="match status" value="1"/>
</dbReference>
<sequence length="539" mass="57911">MSRSRSVSWLAVPVALVMTLSACGGGTSSDSAAGGNEDGTVSIYGTEPKANLLPANTTEAGGSKAVEALYTRLVGFQPEDGKTFNLAAESITTADAKVYSIKLKQGWKFHDGTEVKAKNFVDAWNYGAYAPNAQQASSFFAQIQGYDDVAPAGEGATPTAQKMSGLEVVGDYEFKVTLKGPFSVFTSQIGYLPFAPLPDAFFADPKAFEAKPIGNGPMKFVERTPNALIKLERFADYQGEDKVHFKTLDIKIYSSQETAYQDLVGGKLDFMEALPPSAKIGDKHKADLGDRVLNANLLGISTIAIPYYVPGFNNLDLRKAIALAINREQITKTVLANSYTPVDGWVPPGIEGYEANTCADFCKYDKVKAKEYFTKSGFTGKLTIQSNADGGRKEPLEAACNSIKDALGVDCEFVGATNFGAFRQIVDGKQLTGLSRSDWSADYPSIENFLNPIFKTGASSNDSAYSNPAVDAQLAKADSTADKNEAIKAYQEAHKLIAKDLPSIPVWTEKGIGGYSKNLSAAKLTFKRDGQLSAFRVKA</sequence>
<dbReference type="GO" id="GO:0043190">
    <property type="term" value="C:ATP-binding cassette (ABC) transporter complex"/>
    <property type="evidence" value="ECO:0007669"/>
    <property type="project" value="InterPro"/>
</dbReference>
<keyword evidence="4" id="KW-1185">Reference proteome</keyword>
<comment type="caution">
    <text evidence="3">The sequence shown here is derived from an EMBL/GenBank/DDBJ whole genome shotgun (WGS) entry which is preliminary data.</text>
</comment>
<dbReference type="GO" id="GO:0015833">
    <property type="term" value="P:peptide transport"/>
    <property type="evidence" value="ECO:0007669"/>
    <property type="project" value="TreeGrafter"/>
</dbReference>
<accession>A0A9X3A389</accession>
<dbReference type="PANTHER" id="PTHR30290:SF83">
    <property type="entry name" value="ABC TRANSPORTER SUBSTRATE-BINDING PROTEIN"/>
    <property type="match status" value="1"/>
</dbReference>
<dbReference type="PROSITE" id="PS51257">
    <property type="entry name" value="PROKAR_LIPOPROTEIN"/>
    <property type="match status" value="1"/>
</dbReference>
<feature type="chain" id="PRO_5040719436" evidence="1">
    <location>
        <begin position="25"/>
        <end position="539"/>
    </location>
</feature>
<evidence type="ECO:0000313" key="3">
    <source>
        <dbReference type="EMBL" id="MCS7479908.1"/>
    </source>
</evidence>
<dbReference type="Gene3D" id="3.40.190.10">
    <property type="entry name" value="Periplasmic binding protein-like II"/>
    <property type="match status" value="1"/>
</dbReference>
<dbReference type="GO" id="GO:0042597">
    <property type="term" value="C:periplasmic space"/>
    <property type="evidence" value="ECO:0007669"/>
    <property type="project" value="UniProtKB-ARBA"/>
</dbReference>
<dbReference type="PANTHER" id="PTHR30290">
    <property type="entry name" value="PERIPLASMIC BINDING COMPONENT OF ABC TRANSPORTER"/>
    <property type="match status" value="1"/>
</dbReference>
<reference evidence="3" key="1">
    <citation type="submission" date="2022-08" db="EMBL/GenBank/DDBJ databases">
        <authorList>
            <person name="Tistechok S."/>
            <person name="Samborskyy M."/>
            <person name="Roman I."/>
        </authorList>
    </citation>
    <scope>NUCLEOTIDE SEQUENCE</scope>
    <source>
        <strain evidence="3">DSM 103496</strain>
    </source>
</reference>
<dbReference type="GO" id="GO:1904680">
    <property type="term" value="F:peptide transmembrane transporter activity"/>
    <property type="evidence" value="ECO:0007669"/>
    <property type="project" value="TreeGrafter"/>
</dbReference>
<dbReference type="EMBL" id="JANYMP010000011">
    <property type="protein sequence ID" value="MCS7479908.1"/>
    <property type="molecule type" value="Genomic_DNA"/>
</dbReference>
<evidence type="ECO:0000313" key="4">
    <source>
        <dbReference type="Proteomes" id="UP001141259"/>
    </source>
</evidence>
<gene>
    <name evidence="3" type="ORF">NZH93_23860</name>
</gene>
<proteinExistence type="predicted"/>
<dbReference type="Gene3D" id="3.10.105.10">
    <property type="entry name" value="Dipeptide-binding Protein, Domain 3"/>
    <property type="match status" value="1"/>
</dbReference>
<dbReference type="InterPro" id="IPR000914">
    <property type="entry name" value="SBP_5_dom"/>
</dbReference>
<evidence type="ECO:0000259" key="2">
    <source>
        <dbReference type="Pfam" id="PF00496"/>
    </source>
</evidence>
<dbReference type="CDD" id="cd00995">
    <property type="entry name" value="PBP2_NikA_DppA_OppA_like"/>
    <property type="match status" value="1"/>
</dbReference>
<dbReference type="RefSeq" id="WP_259625403.1">
    <property type="nucleotide sequence ID" value="NZ_JANYMP010000011.1"/>
</dbReference>
<dbReference type="Pfam" id="PF00496">
    <property type="entry name" value="SBP_bac_5"/>
    <property type="match status" value="1"/>
</dbReference>
<name>A0A9X3A389_9PSEU</name>
<dbReference type="SUPFAM" id="SSF53850">
    <property type="entry name" value="Periplasmic binding protein-like II"/>
    <property type="match status" value="1"/>
</dbReference>
<feature type="domain" description="Solute-binding protein family 5" evidence="2">
    <location>
        <begin position="87"/>
        <end position="460"/>
    </location>
</feature>
<protein>
    <submittedName>
        <fullName evidence="3">ABC transporter substrate-binding protein</fullName>
    </submittedName>
</protein>
<feature type="signal peptide" evidence="1">
    <location>
        <begin position="1"/>
        <end position="24"/>
    </location>
</feature>
<dbReference type="InterPro" id="IPR039424">
    <property type="entry name" value="SBP_5"/>
</dbReference>
<dbReference type="Gene3D" id="3.90.76.10">
    <property type="entry name" value="Dipeptide-binding Protein, Domain 1"/>
    <property type="match status" value="1"/>
</dbReference>
<evidence type="ECO:0000256" key="1">
    <source>
        <dbReference type="SAM" id="SignalP"/>
    </source>
</evidence>
<organism evidence="3 4">
    <name type="scientific">Umezawaea endophytica</name>
    <dbReference type="NCBI Taxonomy" id="1654476"/>
    <lineage>
        <taxon>Bacteria</taxon>
        <taxon>Bacillati</taxon>
        <taxon>Actinomycetota</taxon>
        <taxon>Actinomycetes</taxon>
        <taxon>Pseudonocardiales</taxon>
        <taxon>Pseudonocardiaceae</taxon>
        <taxon>Umezawaea</taxon>
    </lineage>
</organism>
<dbReference type="Proteomes" id="UP001141259">
    <property type="component" value="Unassembled WGS sequence"/>
</dbReference>
<keyword evidence="1" id="KW-0732">Signal</keyword>
<dbReference type="InterPro" id="IPR030678">
    <property type="entry name" value="Peptide/Ni-bd"/>
</dbReference>
<dbReference type="AlphaFoldDB" id="A0A9X3A389"/>